<evidence type="ECO:0000313" key="2">
    <source>
        <dbReference type="Proteomes" id="UP001303046"/>
    </source>
</evidence>
<accession>A0ABR1BXY7</accession>
<keyword evidence="2" id="KW-1185">Reference proteome</keyword>
<dbReference type="Proteomes" id="UP001303046">
    <property type="component" value="Unassembled WGS sequence"/>
</dbReference>
<gene>
    <name evidence="1" type="primary">Necator_chrI.g3717</name>
    <name evidence="1" type="ORF">RB195_007588</name>
</gene>
<evidence type="ECO:0000313" key="1">
    <source>
        <dbReference type="EMBL" id="KAK6731214.1"/>
    </source>
</evidence>
<name>A0ABR1BXY7_NECAM</name>
<protein>
    <submittedName>
        <fullName evidence="1">Uncharacterized protein</fullName>
    </submittedName>
</protein>
<sequence>MEKLDCLKRMLVKRLFGNFRPMDWHKEQLYSQLMLYRRMTRGEHQHLARSSEDVTENSLCFLGHITSRPSDHIVQVVVSMVSDIKWKRRSGTEGKSRRDVVKEKLSTLGVDRQLVET</sequence>
<comment type="caution">
    <text evidence="1">The sequence shown here is derived from an EMBL/GenBank/DDBJ whole genome shotgun (WGS) entry which is preliminary data.</text>
</comment>
<reference evidence="1 2" key="1">
    <citation type="submission" date="2023-08" db="EMBL/GenBank/DDBJ databases">
        <title>A Necator americanus chromosomal reference genome.</title>
        <authorList>
            <person name="Ilik V."/>
            <person name="Petrzelkova K.J."/>
            <person name="Pardy F."/>
            <person name="Fuh T."/>
            <person name="Niatou-Singa F.S."/>
            <person name="Gouil Q."/>
            <person name="Baker L."/>
            <person name="Ritchie M.E."/>
            <person name="Jex A.R."/>
            <person name="Gazzola D."/>
            <person name="Li H."/>
            <person name="Toshio Fujiwara R."/>
            <person name="Zhan B."/>
            <person name="Aroian R.V."/>
            <person name="Pafco B."/>
            <person name="Schwarz E.M."/>
        </authorList>
    </citation>
    <scope>NUCLEOTIDE SEQUENCE [LARGE SCALE GENOMIC DNA]</scope>
    <source>
        <strain evidence="1 2">Aroian</strain>
        <tissue evidence="1">Whole animal</tissue>
    </source>
</reference>
<dbReference type="EMBL" id="JAVFWL010000001">
    <property type="protein sequence ID" value="KAK6731214.1"/>
    <property type="molecule type" value="Genomic_DNA"/>
</dbReference>
<organism evidence="1 2">
    <name type="scientific">Necator americanus</name>
    <name type="common">Human hookworm</name>
    <dbReference type="NCBI Taxonomy" id="51031"/>
    <lineage>
        <taxon>Eukaryota</taxon>
        <taxon>Metazoa</taxon>
        <taxon>Ecdysozoa</taxon>
        <taxon>Nematoda</taxon>
        <taxon>Chromadorea</taxon>
        <taxon>Rhabditida</taxon>
        <taxon>Rhabditina</taxon>
        <taxon>Rhabditomorpha</taxon>
        <taxon>Strongyloidea</taxon>
        <taxon>Ancylostomatidae</taxon>
        <taxon>Bunostominae</taxon>
        <taxon>Necator</taxon>
    </lineage>
</organism>
<proteinExistence type="predicted"/>